<evidence type="ECO:0008006" key="3">
    <source>
        <dbReference type="Google" id="ProtNLM"/>
    </source>
</evidence>
<dbReference type="AlphaFoldDB" id="A0A8K0QRG5"/>
<sequence>MRNPTTFQSLPLELRDEIYEYSIADCFTHQDQGQFAMNTLCRGLPPCLSLNRQIREEAAKVFLRRIRRNVANIKIADPGELLGILPANESLQKVRRIEFTKAQSRYAPVHKHHKTGNLQTIQDLASRCPNLTDLTIPVRKITLTPYRTASSLDAATQFSQIHLLPNLRKLSIKGADSHAEDVKVFKVLEKVLTRSNEPAWIREKSETVKCEVDIDITPTLLYVPSHECTRGQEGCIRYLYWQDWFG</sequence>
<reference evidence="1" key="1">
    <citation type="journal article" date="2021" name="Nat. Commun.">
        <title>Genetic determinants of endophytism in the Arabidopsis root mycobiome.</title>
        <authorList>
            <person name="Mesny F."/>
            <person name="Miyauchi S."/>
            <person name="Thiergart T."/>
            <person name="Pickel B."/>
            <person name="Atanasova L."/>
            <person name="Karlsson M."/>
            <person name="Huettel B."/>
            <person name="Barry K.W."/>
            <person name="Haridas S."/>
            <person name="Chen C."/>
            <person name="Bauer D."/>
            <person name="Andreopoulos W."/>
            <person name="Pangilinan J."/>
            <person name="LaButti K."/>
            <person name="Riley R."/>
            <person name="Lipzen A."/>
            <person name="Clum A."/>
            <person name="Drula E."/>
            <person name="Henrissat B."/>
            <person name="Kohler A."/>
            <person name="Grigoriev I.V."/>
            <person name="Martin F.M."/>
            <person name="Hacquard S."/>
        </authorList>
    </citation>
    <scope>NUCLEOTIDE SEQUENCE</scope>
    <source>
        <strain evidence="1">MPI-SDFR-AT-0120</strain>
    </source>
</reference>
<gene>
    <name evidence="1" type="ORF">FB567DRAFT_542247</name>
</gene>
<name>A0A8K0QRG5_9PLEO</name>
<organism evidence="1 2">
    <name type="scientific">Paraphoma chrysanthemicola</name>
    <dbReference type="NCBI Taxonomy" id="798071"/>
    <lineage>
        <taxon>Eukaryota</taxon>
        <taxon>Fungi</taxon>
        <taxon>Dikarya</taxon>
        <taxon>Ascomycota</taxon>
        <taxon>Pezizomycotina</taxon>
        <taxon>Dothideomycetes</taxon>
        <taxon>Pleosporomycetidae</taxon>
        <taxon>Pleosporales</taxon>
        <taxon>Pleosporineae</taxon>
        <taxon>Phaeosphaeriaceae</taxon>
        <taxon>Paraphoma</taxon>
    </lineage>
</organism>
<keyword evidence="2" id="KW-1185">Reference proteome</keyword>
<accession>A0A8K0QRG5</accession>
<evidence type="ECO:0000313" key="1">
    <source>
        <dbReference type="EMBL" id="KAH7066494.1"/>
    </source>
</evidence>
<protein>
    <recommendedName>
        <fullName evidence="3">F-box domain-containing protein</fullName>
    </recommendedName>
</protein>
<dbReference type="Proteomes" id="UP000813461">
    <property type="component" value="Unassembled WGS sequence"/>
</dbReference>
<dbReference type="PANTHER" id="PTHR42085:SF1">
    <property type="entry name" value="F-BOX DOMAIN-CONTAINING PROTEIN"/>
    <property type="match status" value="1"/>
</dbReference>
<evidence type="ECO:0000313" key="2">
    <source>
        <dbReference type="Proteomes" id="UP000813461"/>
    </source>
</evidence>
<dbReference type="PANTHER" id="PTHR42085">
    <property type="entry name" value="F-BOX DOMAIN-CONTAINING PROTEIN"/>
    <property type="match status" value="1"/>
</dbReference>
<dbReference type="EMBL" id="JAGMVJ010000039">
    <property type="protein sequence ID" value="KAH7066494.1"/>
    <property type="molecule type" value="Genomic_DNA"/>
</dbReference>
<comment type="caution">
    <text evidence="1">The sequence shown here is derived from an EMBL/GenBank/DDBJ whole genome shotgun (WGS) entry which is preliminary data.</text>
</comment>
<dbReference type="InterPro" id="IPR038883">
    <property type="entry name" value="AN11006-like"/>
</dbReference>
<proteinExistence type="predicted"/>
<dbReference type="OrthoDB" id="62952at2759"/>